<dbReference type="Proteomes" id="UP000436088">
    <property type="component" value="Unassembled WGS sequence"/>
</dbReference>
<dbReference type="SUPFAM" id="SSF53098">
    <property type="entry name" value="Ribonuclease H-like"/>
    <property type="match status" value="1"/>
</dbReference>
<accession>A0A6A3CIJ8</accession>
<dbReference type="CDD" id="cd06222">
    <property type="entry name" value="RNase_H_like"/>
    <property type="match status" value="1"/>
</dbReference>
<dbReference type="InterPro" id="IPR012337">
    <property type="entry name" value="RNaseH-like_sf"/>
</dbReference>
<feature type="domain" description="RNase H type-1" evidence="1">
    <location>
        <begin position="175"/>
        <end position="294"/>
    </location>
</feature>
<proteinExistence type="predicted"/>
<comment type="caution">
    <text evidence="2">The sequence shown here is derived from an EMBL/GenBank/DDBJ whole genome shotgun (WGS) entry which is preliminary data.</text>
</comment>
<dbReference type="InterPro" id="IPR002156">
    <property type="entry name" value="RNaseH_domain"/>
</dbReference>
<evidence type="ECO:0000259" key="1">
    <source>
        <dbReference type="Pfam" id="PF13456"/>
    </source>
</evidence>
<evidence type="ECO:0000313" key="3">
    <source>
        <dbReference type="Proteomes" id="UP000436088"/>
    </source>
</evidence>
<dbReference type="InterPro" id="IPR053151">
    <property type="entry name" value="RNase_H-like"/>
</dbReference>
<evidence type="ECO:0000313" key="2">
    <source>
        <dbReference type="EMBL" id="KAE8728983.1"/>
    </source>
</evidence>
<dbReference type="GO" id="GO:0004523">
    <property type="term" value="F:RNA-DNA hybrid ribonuclease activity"/>
    <property type="evidence" value="ECO:0007669"/>
    <property type="project" value="InterPro"/>
</dbReference>
<dbReference type="GO" id="GO:0003676">
    <property type="term" value="F:nucleic acid binding"/>
    <property type="evidence" value="ECO:0007669"/>
    <property type="project" value="InterPro"/>
</dbReference>
<dbReference type="PANTHER" id="PTHR47723">
    <property type="entry name" value="OS05G0353850 PROTEIN"/>
    <property type="match status" value="1"/>
</dbReference>
<dbReference type="EMBL" id="VEPZ02000242">
    <property type="protein sequence ID" value="KAE8728983.1"/>
    <property type="molecule type" value="Genomic_DNA"/>
</dbReference>
<dbReference type="Gene3D" id="3.30.420.10">
    <property type="entry name" value="Ribonuclease H-like superfamily/Ribonuclease H"/>
    <property type="match status" value="1"/>
</dbReference>
<dbReference type="PANTHER" id="PTHR47723:SF19">
    <property type="entry name" value="POLYNUCLEOTIDYL TRANSFERASE, RIBONUCLEASE H-LIKE SUPERFAMILY PROTEIN"/>
    <property type="match status" value="1"/>
</dbReference>
<organism evidence="2 3">
    <name type="scientific">Hibiscus syriacus</name>
    <name type="common">Rose of Sharon</name>
    <dbReference type="NCBI Taxonomy" id="106335"/>
    <lineage>
        <taxon>Eukaryota</taxon>
        <taxon>Viridiplantae</taxon>
        <taxon>Streptophyta</taxon>
        <taxon>Embryophyta</taxon>
        <taxon>Tracheophyta</taxon>
        <taxon>Spermatophyta</taxon>
        <taxon>Magnoliopsida</taxon>
        <taxon>eudicotyledons</taxon>
        <taxon>Gunneridae</taxon>
        <taxon>Pentapetalae</taxon>
        <taxon>rosids</taxon>
        <taxon>malvids</taxon>
        <taxon>Malvales</taxon>
        <taxon>Malvaceae</taxon>
        <taxon>Malvoideae</taxon>
        <taxon>Hibiscus</taxon>
    </lineage>
</organism>
<dbReference type="AlphaFoldDB" id="A0A6A3CIJ8"/>
<keyword evidence="3" id="KW-1185">Reference proteome</keyword>
<protein>
    <recommendedName>
        <fullName evidence="1">RNase H type-1 domain-containing protein</fullName>
    </recommendedName>
</protein>
<reference evidence="2" key="1">
    <citation type="submission" date="2019-09" db="EMBL/GenBank/DDBJ databases">
        <title>Draft genome information of white flower Hibiscus syriacus.</title>
        <authorList>
            <person name="Kim Y.-M."/>
        </authorList>
    </citation>
    <scope>NUCLEOTIDE SEQUENCE [LARGE SCALE GENOMIC DNA]</scope>
    <source>
        <strain evidence="2">YM2019G1</strain>
    </source>
</reference>
<dbReference type="Pfam" id="PF13456">
    <property type="entry name" value="RVT_3"/>
    <property type="match status" value="1"/>
</dbReference>
<gene>
    <name evidence="2" type="ORF">F3Y22_tig00004035pilonHSYRG00077</name>
</gene>
<sequence length="323" mass="36637">MLSYGSKIKFNSQEYISLCPYGGENRTRNIRCELKEWSPIPRSPLRSHLLDPTDGSNVNQLADMVNNNNEWDIPKLSSLFAGEDWFSVNLCPQEATTQWEVPWNSLFSSTLWQLWKSRNDKVFNNVPHATDDICSRSVTWARYYHEGRSRAASIQSTHPERAYWKAPDLGWICMNVDGAIASTTSYGSVGGVFRDHEGSWILGFNKPIGIMKPLQAELWAILTDLQLAWDHGFELLQIQTDSLEAVHLLDKSDATSSSMSLVRSIDKLRRRAWVTNLLWIPRRNNSLADAIAKATDINNASITVFDEPPSEFLDFLDSDKPGL</sequence>
<dbReference type="InterPro" id="IPR036397">
    <property type="entry name" value="RNaseH_sf"/>
</dbReference>
<dbReference type="InterPro" id="IPR044730">
    <property type="entry name" value="RNase_H-like_dom_plant"/>
</dbReference>
<name>A0A6A3CIJ8_HIBSY</name>